<gene>
    <name evidence="1" type="ORF">TCM_027541</name>
</gene>
<name>A0A061GGF4_THECC</name>
<organism evidence="1 2">
    <name type="scientific">Theobroma cacao</name>
    <name type="common">Cacao</name>
    <name type="synonym">Cocoa</name>
    <dbReference type="NCBI Taxonomy" id="3641"/>
    <lineage>
        <taxon>Eukaryota</taxon>
        <taxon>Viridiplantae</taxon>
        <taxon>Streptophyta</taxon>
        <taxon>Embryophyta</taxon>
        <taxon>Tracheophyta</taxon>
        <taxon>Spermatophyta</taxon>
        <taxon>Magnoliopsida</taxon>
        <taxon>eudicotyledons</taxon>
        <taxon>Gunneridae</taxon>
        <taxon>Pentapetalae</taxon>
        <taxon>rosids</taxon>
        <taxon>malvids</taxon>
        <taxon>Malvales</taxon>
        <taxon>Malvaceae</taxon>
        <taxon>Byttnerioideae</taxon>
        <taxon>Theobroma</taxon>
    </lineage>
</organism>
<dbReference type="EMBL" id="CM001884">
    <property type="protein sequence ID" value="EOY26124.1"/>
    <property type="molecule type" value="Genomic_DNA"/>
</dbReference>
<protein>
    <submittedName>
        <fullName evidence="1">Uncharacterized protein</fullName>
    </submittedName>
</protein>
<proteinExistence type="predicted"/>
<dbReference type="AlphaFoldDB" id="A0A061GGF4"/>
<dbReference type="InParanoid" id="A0A061GGF4"/>
<accession>A0A061GGF4</accession>
<dbReference type="Proteomes" id="UP000026915">
    <property type="component" value="Chromosome 6"/>
</dbReference>
<dbReference type="HOGENOM" id="CLU_1121740_0_0_1"/>
<keyword evidence="2" id="KW-1185">Reference proteome</keyword>
<evidence type="ECO:0000313" key="1">
    <source>
        <dbReference type="EMBL" id="EOY26124.1"/>
    </source>
</evidence>
<dbReference type="Gramene" id="EOY26124">
    <property type="protein sequence ID" value="EOY26124"/>
    <property type="gene ID" value="TCM_027541"/>
</dbReference>
<sequence length="248" mass="27930">MRAEVTPPRAVPCSRPLKSAFKFSLTASFKMCFVGFEKEEEGRIAVGKLNGVYGSSISALGFILQGMEEGTTSGEKEGKDRITQMALKGTKGKSGESWNLRDGIKKQPRSCKGDINVDNLHNLESSIIACWPLKKYFIACSEDRVSAANLQEYLSMEGNQQLRVRNLAPNYFLVALNDKTSFEELRKESWGWLNKWFKSIEAWSMDFSTPYVHKWVPVKGALAHAWYHSTFKSIAKCCGELLIVDERP</sequence>
<reference evidence="1 2" key="1">
    <citation type="journal article" date="2013" name="Genome Biol.">
        <title>The genome sequence of the most widely cultivated cacao type and its use to identify candidate genes regulating pod color.</title>
        <authorList>
            <person name="Motamayor J.C."/>
            <person name="Mockaitis K."/>
            <person name="Schmutz J."/>
            <person name="Haiminen N."/>
            <person name="Iii D.L."/>
            <person name="Cornejo O."/>
            <person name="Findley S.D."/>
            <person name="Zheng P."/>
            <person name="Utro F."/>
            <person name="Royaert S."/>
            <person name="Saski C."/>
            <person name="Jenkins J."/>
            <person name="Podicheti R."/>
            <person name="Zhao M."/>
            <person name="Scheffler B.E."/>
            <person name="Stack J.C."/>
            <person name="Feltus F.A."/>
            <person name="Mustiga G.M."/>
            <person name="Amores F."/>
            <person name="Phillips W."/>
            <person name="Marelli J.P."/>
            <person name="May G.D."/>
            <person name="Shapiro H."/>
            <person name="Ma J."/>
            <person name="Bustamante C.D."/>
            <person name="Schnell R.J."/>
            <person name="Main D."/>
            <person name="Gilbert D."/>
            <person name="Parida L."/>
            <person name="Kuhn D.N."/>
        </authorList>
    </citation>
    <scope>NUCLEOTIDE SEQUENCE [LARGE SCALE GENOMIC DNA]</scope>
    <source>
        <strain evidence="2">cv. Matina 1-6</strain>
    </source>
</reference>
<evidence type="ECO:0000313" key="2">
    <source>
        <dbReference type="Proteomes" id="UP000026915"/>
    </source>
</evidence>